<dbReference type="Pfam" id="PF01077">
    <property type="entry name" value="NIR_SIR"/>
    <property type="match status" value="1"/>
</dbReference>
<keyword evidence="7 15" id="KW-0521">NADP</keyword>
<sequence>MRAMSIELAGPGTGDRGPGTRNSNAKGFCCSRCSCFSPVPGPRSLVPAMSHSVEDIKAESRRLRGSLLQSLADPVTGALREDDQTLIKYHGSYQQDDRDLRDERRRQKLEPAYQFMIRTRTPGGVITAEQWLKLDAIATTYGNHSLRVTTRQAFQFHGVIKRELKATMQAINAALIDTLAACGDVNRNVQVAANPLASRAHATLYADAARVSEHLLPNTRAYYEIWLDEEQIVGSGQEQEPIYGDTYLPRKFKIGFALPPINDVDVFANDLGFIGVLGADGALAGYNVSIGGGMGTSHGDAETYPRVANVIGFIAREQLIDVATAVVTTQRDLGNRTVRKRARFKYTIDDHGLEVVVAEIQRRAGIALQPTRAFAFAHNGDRYGWSEGEDGRAHLTLSLQAGRIADHDAGARHLSGLREIAELLQRHGDGAHFRMTSNQNLVIAGIPAAQRAAIDALVRAHALDTGNQARTALARAAMACVALPTCGLAMAEAERYLPDFANKLEPLLDRHGLRDTPILLRISGCPNGCSRPYLAEIALVGKAPGRYNLMLGADHRGQRLNTLYRENIGEPEILDALEPLFARYASERHADEGFGDFLHRSGLIALPAYPTHRHLIPSELHA</sequence>
<evidence type="ECO:0000313" key="20">
    <source>
        <dbReference type="Proteomes" id="UP000046187"/>
    </source>
</evidence>
<reference evidence="20" key="1">
    <citation type="submission" date="2015-07" db="EMBL/GenBank/DDBJ databases">
        <authorList>
            <person name="Wibberg D."/>
        </authorList>
    </citation>
    <scope>NUCLEOTIDE SEQUENCE [LARGE SCALE GENOMIC DNA]</scope>
</reference>
<feature type="domain" description="Nitrite/Sulfite reductase ferredoxin-like" evidence="18">
    <location>
        <begin position="111"/>
        <end position="173"/>
    </location>
</feature>
<dbReference type="InterPro" id="IPR045854">
    <property type="entry name" value="NO2/SO3_Rdtase_4Fe4S_sf"/>
</dbReference>
<evidence type="ECO:0000259" key="18">
    <source>
        <dbReference type="Pfam" id="PF03460"/>
    </source>
</evidence>
<comment type="cofactor">
    <cofactor evidence="15">
        <name>[4Fe-4S] cluster</name>
        <dbReference type="ChEBI" id="CHEBI:49883"/>
    </cofactor>
    <text evidence="15">Binds 1 [4Fe-4S] cluster per subunit.</text>
</comment>
<feature type="binding site" description="axial binding residue" evidence="15">
    <location>
        <position position="529"/>
    </location>
    <ligand>
        <name>siroheme</name>
        <dbReference type="ChEBI" id="CHEBI:60052"/>
    </ligand>
    <ligandPart>
        <name>Fe</name>
        <dbReference type="ChEBI" id="CHEBI:18248"/>
    </ligandPart>
</feature>
<evidence type="ECO:0000256" key="8">
    <source>
        <dbReference type="ARBA" id="ARBA00023002"/>
    </source>
</evidence>
<feature type="binding site" evidence="15">
    <location>
        <position position="480"/>
    </location>
    <ligand>
        <name>[4Fe-4S] cluster</name>
        <dbReference type="ChEBI" id="CHEBI:49883"/>
    </ligand>
</feature>
<dbReference type="InterPro" id="IPR005117">
    <property type="entry name" value="NiRdtase/SiRdtase_haem-b_fer"/>
</dbReference>
<feature type="region of interest" description="Disordered" evidence="16">
    <location>
        <begin position="1"/>
        <end position="20"/>
    </location>
</feature>
<comment type="pathway">
    <text evidence="1 15">Sulfur metabolism; hydrogen sulfide biosynthesis; hydrogen sulfide from sulfite (NADPH route): step 1/1.</text>
</comment>
<accession>A0A0K2ZPJ1</accession>
<evidence type="ECO:0000256" key="11">
    <source>
        <dbReference type="ARBA" id="ARBA00023192"/>
    </source>
</evidence>
<feature type="binding site" evidence="15">
    <location>
        <position position="529"/>
    </location>
    <ligand>
        <name>[4Fe-4S] cluster</name>
        <dbReference type="ChEBI" id="CHEBI:49883"/>
    </ligand>
</feature>
<feature type="binding site" evidence="15">
    <location>
        <position position="486"/>
    </location>
    <ligand>
        <name>[4Fe-4S] cluster</name>
        <dbReference type="ChEBI" id="CHEBI:49883"/>
    </ligand>
</feature>
<dbReference type="GO" id="GO:0009337">
    <property type="term" value="C:sulfite reductase complex (NADPH)"/>
    <property type="evidence" value="ECO:0007669"/>
    <property type="project" value="InterPro"/>
</dbReference>
<dbReference type="GO" id="GO:0051539">
    <property type="term" value="F:4 iron, 4 sulfur cluster binding"/>
    <property type="evidence" value="ECO:0007669"/>
    <property type="project" value="UniProtKB-KW"/>
</dbReference>
<evidence type="ECO:0000313" key="19">
    <source>
        <dbReference type="EMBL" id="CTP87726.1"/>
    </source>
</evidence>
<evidence type="ECO:0000256" key="16">
    <source>
        <dbReference type="SAM" id="MobiDB-lite"/>
    </source>
</evidence>
<keyword evidence="11 15" id="KW-0198">Cysteine biosynthesis</keyword>
<dbReference type="GO" id="GO:0020037">
    <property type="term" value="F:heme binding"/>
    <property type="evidence" value="ECO:0007669"/>
    <property type="project" value="InterPro"/>
</dbReference>
<keyword evidence="6 15" id="KW-0479">Metal-binding</keyword>
<comment type="subunit">
    <text evidence="14 15">Alpha(8)-beta(8). The alpha component is a flavoprotein, the beta component is a hemoprotein.</text>
</comment>
<dbReference type="HAMAP" id="MF_01540">
    <property type="entry name" value="CysI"/>
    <property type="match status" value="1"/>
</dbReference>
<dbReference type="GO" id="GO:0019344">
    <property type="term" value="P:cysteine biosynthetic process"/>
    <property type="evidence" value="ECO:0007669"/>
    <property type="project" value="UniProtKB-KW"/>
</dbReference>
<dbReference type="GO" id="GO:0050311">
    <property type="term" value="F:sulfite reductase (ferredoxin) activity"/>
    <property type="evidence" value="ECO:0007669"/>
    <property type="project" value="TreeGrafter"/>
</dbReference>
<keyword evidence="9 15" id="KW-0408">Iron</keyword>
<evidence type="ECO:0000256" key="15">
    <source>
        <dbReference type="HAMAP-Rule" id="MF_01540"/>
    </source>
</evidence>
<evidence type="ECO:0000256" key="3">
    <source>
        <dbReference type="ARBA" id="ARBA00022485"/>
    </source>
</evidence>
<evidence type="ECO:0000256" key="2">
    <source>
        <dbReference type="ARBA" id="ARBA00010429"/>
    </source>
</evidence>
<evidence type="ECO:0000256" key="12">
    <source>
        <dbReference type="ARBA" id="ARBA00052219"/>
    </source>
</evidence>
<dbReference type="InterPro" id="IPR006066">
    <property type="entry name" value="NO2/SO3_Rdtase_FeS/sirohaem_BS"/>
</dbReference>
<keyword evidence="8 15" id="KW-0560">Oxidoreductase</keyword>
<dbReference type="SUPFAM" id="SSF55124">
    <property type="entry name" value="Nitrite/Sulfite reductase N-terminal domain-like"/>
    <property type="match status" value="2"/>
</dbReference>
<evidence type="ECO:0000256" key="10">
    <source>
        <dbReference type="ARBA" id="ARBA00023014"/>
    </source>
</evidence>
<dbReference type="GO" id="GO:0070814">
    <property type="term" value="P:hydrogen sulfide biosynthetic process"/>
    <property type="evidence" value="ECO:0007669"/>
    <property type="project" value="UniProtKB-UniRule"/>
</dbReference>
<dbReference type="GO" id="GO:0004783">
    <property type="term" value="F:sulfite reductase (NADPH) activity"/>
    <property type="evidence" value="ECO:0007669"/>
    <property type="project" value="UniProtKB-UniRule"/>
</dbReference>
<evidence type="ECO:0000256" key="4">
    <source>
        <dbReference type="ARBA" id="ARBA00022605"/>
    </source>
</evidence>
<organism evidence="19 20">
    <name type="scientific">Xanthomonas graminis pv. arrhenatheri LMG 727</name>
    <dbReference type="NCBI Taxonomy" id="1195923"/>
    <lineage>
        <taxon>Bacteria</taxon>
        <taxon>Pseudomonadati</taxon>
        <taxon>Pseudomonadota</taxon>
        <taxon>Gammaproteobacteria</taxon>
        <taxon>Lysobacterales</taxon>
        <taxon>Lysobacteraceae</taxon>
        <taxon>Xanthomonas</taxon>
        <taxon>Xanthomonas translucens group</taxon>
        <taxon>Xanthomonas graminis</taxon>
    </lineage>
</organism>
<proteinExistence type="inferred from homology"/>
<comment type="similarity">
    <text evidence="2 15">Belongs to the nitrite and sulfite reductase 4Fe-4S domain family.</text>
</comment>
<dbReference type="EC" id="1.8.1.2" evidence="15"/>
<dbReference type="PRINTS" id="PR00397">
    <property type="entry name" value="SIROHAEM"/>
</dbReference>
<dbReference type="InterPro" id="IPR036136">
    <property type="entry name" value="Nit/Sulf_reduc_fer-like_dom_sf"/>
</dbReference>
<dbReference type="GO" id="GO:0050661">
    <property type="term" value="F:NADP binding"/>
    <property type="evidence" value="ECO:0007669"/>
    <property type="project" value="InterPro"/>
</dbReference>
<dbReference type="Proteomes" id="UP000046187">
    <property type="component" value="Unassembled WGS sequence"/>
</dbReference>
<evidence type="ECO:0000256" key="13">
    <source>
        <dbReference type="ARBA" id="ARBA00057160"/>
    </source>
</evidence>
<evidence type="ECO:0000256" key="7">
    <source>
        <dbReference type="ARBA" id="ARBA00022857"/>
    </source>
</evidence>
<feature type="binding site" evidence="15">
    <location>
        <position position="525"/>
    </location>
    <ligand>
        <name>[4Fe-4S] cluster</name>
        <dbReference type="ChEBI" id="CHEBI:49883"/>
    </ligand>
</feature>
<protein>
    <recommendedName>
        <fullName evidence="15">Sulfite reductase [NADPH] hemoprotein beta-component</fullName>
        <shortName evidence="15">SiR-HP</shortName>
        <shortName evidence="15">SiRHP</shortName>
        <ecNumber evidence="15">1.8.1.2</ecNumber>
    </recommendedName>
</protein>
<keyword evidence="5 15" id="KW-0349">Heme</keyword>
<dbReference type="GO" id="GO:0046872">
    <property type="term" value="F:metal ion binding"/>
    <property type="evidence" value="ECO:0007669"/>
    <property type="project" value="UniProtKB-KW"/>
</dbReference>
<evidence type="ECO:0000256" key="6">
    <source>
        <dbReference type="ARBA" id="ARBA00022723"/>
    </source>
</evidence>
<comment type="function">
    <text evidence="13 15">Component of the sulfite reductase complex that catalyzes the 6-electron reduction of sulfite to sulfide. This is one of several activities required for the biosynthesis of L-cysteine from sulfate.</text>
</comment>
<evidence type="ECO:0000256" key="1">
    <source>
        <dbReference type="ARBA" id="ARBA00004774"/>
    </source>
</evidence>
<comment type="cofactor">
    <cofactor evidence="15">
        <name>siroheme</name>
        <dbReference type="ChEBI" id="CHEBI:60052"/>
    </cofactor>
    <text evidence="15">Binds 1 siroheme per subunit.</text>
</comment>
<dbReference type="InterPro" id="IPR045169">
    <property type="entry name" value="NO2/SO3_Rdtase_4Fe4S_prot"/>
</dbReference>
<dbReference type="NCBIfam" id="TIGR02041">
    <property type="entry name" value="CysI"/>
    <property type="match status" value="1"/>
</dbReference>
<gene>
    <name evidence="15 19" type="primary">cysI</name>
    <name evidence="19" type="ORF">XTALMG727_2128</name>
</gene>
<dbReference type="FunFam" id="3.30.413.10:FF:000003">
    <property type="entry name" value="Sulfite reductase [NADPH] hemoprotein beta-component"/>
    <property type="match status" value="1"/>
</dbReference>
<dbReference type="InterPro" id="IPR011786">
    <property type="entry name" value="CysI"/>
</dbReference>
<dbReference type="PANTHER" id="PTHR11493:SF47">
    <property type="entry name" value="SULFITE REDUCTASE [NADPH] SUBUNIT BETA"/>
    <property type="match status" value="1"/>
</dbReference>
<dbReference type="SUPFAM" id="SSF56014">
    <property type="entry name" value="Nitrite and sulphite reductase 4Fe-4S domain-like"/>
    <property type="match status" value="2"/>
</dbReference>
<dbReference type="PANTHER" id="PTHR11493">
    <property type="entry name" value="SULFITE REDUCTASE [NADPH] SUBUNIT BETA-RELATED"/>
    <property type="match status" value="1"/>
</dbReference>
<dbReference type="InterPro" id="IPR006067">
    <property type="entry name" value="NO2/SO3_Rdtase_4Fe4S_dom"/>
</dbReference>
<dbReference type="Pfam" id="PF03460">
    <property type="entry name" value="NIR_SIR_ferr"/>
    <property type="match status" value="2"/>
</dbReference>
<keyword evidence="10 15" id="KW-0411">Iron-sulfur</keyword>
<dbReference type="NCBIfam" id="NF010029">
    <property type="entry name" value="PRK13504.1"/>
    <property type="match status" value="1"/>
</dbReference>
<dbReference type="AlphaFoldDB" id="A0A0K2ZPJ1"/>
<dbReference type="PROSITE" id="PS00365">
    <property type="entry name" value="NIR_SIR"/>
    <property type="match status" value="1"/>
</dbReference>
<name>A0A0K2ZPJ1_9XANT</name>
<evidence type="ECO:0000256" key="9">
    <source>
        <dbReference type="ARBA" id="ARBA00023004"/>
    </source>
</evidence>
<dbReference type="GO" id="GO:0000103">
    <property type="term" value="P:sulfate assimilation"/>
    <property type="evidence" value="ECO:0007669"/>
    <property type="project" value="UniProtKB-UniRule"/>
</dbReference>
<dbReference type="Gene3D" id="3.30.413.10">
    <property type="entry name" value="Sulfite Reductase Hemoprotein, domain 1"/>
    <property type="match status" value="2"/>
</dbReference>
<keyword evidence="20" id="KW-1185">Reference proteome</keyword>
<keyword evidence="4 15" id="KW-0028">Amino-acid biosynthesis</keyword>
<keyword evidence="3 15" id="KW-0004">4Fe-4S</keyword>
<evidence type="ECO:0000259" key="17">
    <source>
        <dbReference type="Pfam" id="PF01077"/>
    </source>
</evidence>
<feature type="domain" description="Nitrite/Sulfite reductase ferredoxin-like" evidence="18">
    <location>
        <begin position="389"/>
        <end position="460"/>
    </location>
</feature>
<evidence type="ECO:0000256" key="5">
    <source>
        <dbReference type="ARBA" id="ARBA00022617"/>
    </source>
</evidence>
<comment type="catalytic activity">
    <reaction evidence="12 15">
        <text>hydrogen sulfide + 3 NADP(+) + 3 H2O = sulfite + 3 NADPH + 4 H(+)</text>
        <dbReference type="Rhea" id="RHEA:13801"/>
        <dbReference type="ChEBI" id="CHEBI:15377"/>
        <dbReference type="ChEBI" id="CHEBI:15378"/>
        <dbReference type="ChEBI" id="CHEBI:17359"/>
        <dbReference type="ChEBI" id="CHEBI:29919"/>
        <dbReference type="ChEBI" id="CHEBI:57783"/>
        <dbReference type="ChEBI" id="CHEBI:58349"/>
        <dbReference type="EC" id="1.8.1.2"/>
    </reaction>
</comment>
<dbReference type="EMBL" id="CXOI01000033">
    <property type="protein sequence ID" value="CTP87726.1"/>
    <property type="molecule type" value="Genomic_DNA"/>
</dbReference>
<evidence type="ECO:0000256" key="14">
    <source>
        <dbReference type="ARBA" id="ARBA00062253"/>
    </source>
</evidence>
<dbReference type="UniPathway" id="UPA00140">
    <property type="reaction ID" value="UER00207"/>
</dbReference>
<feature type="domain" description="Nitrite/sulphite reductase 4Fe-4S" evidence="17">
    <location>
        <begin position="212"/>
        <end position="365"/>
    </location>
</feature>